<dbReference type="Proteomes" id="UP000502415">
    <property type="component" value="Chromosome"/>
</dbReference>
<name>A0A7Z2VZR1_9BURK</name>
<dbReference type="NCBIfam" id="TIGR03466">
    <property type="entry name" value="HpnA"/>
    <property type="match status" value="1"/>
</dbReference>
<proteinExistence type="predicted"/>
<keyword evidence="3" id="KW-1185">Reference proteome</keyword>
<dbReference type="InterPro" id="IPR036291">
    <property type="entry name" value="NAD(P)-bd_dom_sf"/>
</dbReference>
<dbReference type="Gene3D" id="3.40.50.720">
    <property type="entry name" value="NAD(P)-binding Rossmann-like Domain"/>
    <property type="match status" value="1"/>
</dbReference>
<gene>
    <name evidence="2" type="ORF">HH212_18900</name>
</gene>
<dbReference type="InterPro" id="IPR001509">
    <property type="entry name" value="Epimerase_deHydtase"/>
</dbReference>
<sequence>MADLVLVTGAAGFVGSAVARAALERGYRVRLLVRAGSPRRNLAGLDAEVAVADMRDQPAVERALDGARYLLHVAADYRLWSRTPGDIVGNNVTGTAAVMRAALATAVERVVYTSSVATLRVAPSTVAAAEDAPVAPDAAIGAYKRSKVLAERLVERMAAEEDLPAVIVNPSTPVGPRDVRPTPTGRIIVEAARGRMPAFVETGLNVVGVDDVARGHLLALERGRVGERYILGGDNLMLHQLLAEIAALCGRRAPRIRLPVTPLLPLAHLAQAAARLSGREPLLTVDGLRMSRNRMFFSSDKAQRELGYRPAPHAAAVQAALAWFGQAGYLGRRRPG</sequence>
<dbReference type="PANTHER" id="PTHR48079:SF6">
    <property type="entry name" value="NAD(P)-BINDING DOMAIN-CONTAINING PROTEIN-RELATED"/>
    <property type="match status" value="1"/>
</dbReference>
<accession>A0A7Z2VZR1</accession>
<dbReference type="InterPro" id="IPR017829">
    <property type="entry name" value="Hopanoid-assoc_sugar_epimerase"/>
</dbReference>
<evidence type="ECO:0000313" key="2">
    <source>
        <dbReference type="EMBL" id="QJE01835.1"/>
    </source>
</evidence>
<dbReference type="Pfam" id="PF01370">
    <property type="entry name" value="Epimerase"/>
    <property type="match status" value="1"/>
</dbReference>
<dbReference type="KEGG" id="mfy:HH212_18900"/>
<protein>
    <submittedName>
        <fullName evidence="2">NAD-dependent epimerase/dehydratase family protein</fullName>
    </submittedName>
</protein>
<feature type="domain" description="NAD-dependent epimerase/dehydratase" evidence="1">
    <location>
        <begin position="5"/>
        <end position="232"/>
    </location>
</feature>
<organism evidence="2 3">
    <name type="scientific">Massilia forsythiae</name>
    <dbReference type="NCBI Taxonomy" id="2728020"/>
    <lineage>
        <taxon>Bacteria</taxon>
        <taxon>Pseudomonadati</taxon>
        <taxon>Pseudomonadota</taxon>
        <taxon>Betaproteobacteria</taxon>
        <taxon>Burkholderiales</taxon>
        <taxon>Oxalobacteraceae</taxon>
        <taxon>Telluria group</taxon>
        <taxon>Massilia</taxon>
    </lineage>
</organism>
<dbReference type="PANTHER" id="PTHR48079">
    <property type="entry name" value="PROTEIN YEEZ"/>
    <property type="match status" value="1"/>
</dbReference>
<dbReference type="SUPFAM" id="SSF51735">
    <property type="entry name" value="NAD(P)-binding Rossmann-fold domains"/>
    <property type="match status" value="1"/>
</dbReference>
<dbReference type="GO" id="GO:0005737">
    <property type="term" value="C:cytoplasm"/>
    <property type="evidence" value="ECO:0007669"/>
    <property type="project" value="TreeGrafter"/>
</dbReference>
<dbReference type="InterPro" id="IPR051783">
    <property type="entry name" value="NAD(P)-dependent_oxidoreduct"/>
</dbReference>
<dbReference type="AlphaFoldDB" id="A0A7Z2VZR1"/>
<dbReference type="RefSeq" id="WP_170203922.1">
    <property type="nucleotide sequence ID" value="NZ_CP051685.1"/>
</dbReference>
<reference evidence="2 3" key="1">
    <citation type="submission" date="2020-04" db="EMBL/GenBank/DDBJ databases">
        <title>Genome sequencing of novel species.</title>
        <authorList>
            <person name="Heo J."/>
            <person name="Kim S.-J."/>
            <person name="Kim J.-S."/>
            <person name="Hong S.-B."/>
            <person name="Kwon S.-W."/>
        </authorList>
    </citation>
    <scope>NUCLEOTIDE SEQUENCE [LARGE SCALE GENOMIC DNA]</scope>
    <source>
        <strain evidence="2 3">GN2-R2</strain>
    </source>
</reference>
<evidence type="ECO:0000259" key="1">
    <source>
        <dbReference type="Pfam" id="PF01370"/>
    </source>
</evidence>
<evidence type="ECO:0000313" key="3">
    <source>
        <dbReference type="Proteomes" id="UP000502415"/>
    </source>
</evidence>
<dbReference type="EMBL" id="CP051685">
    <property type="protein sequence ID" value="QJE01835.1"/>
    <property type="molecule type" value="Genomic_DNA"/>
</dbReference>
<dbReference type="GO" id="GO:0004029">
    <property type="term" value="F:aldehyde dehydrogenase (NAD+) activity"/>
    <property type="evidence" value="ECO:0007669"/>
    <property type="project" value="TreeGrafter"/>
</dbReference>